<dbReference type="Pfam" id="PF21217">
    <property type="entry name" value="PaaA2"/>
    <property type="match status" value="1"/>
</dbReference>
<gene>
    <name evidence="2" type="ORF">J2W40_001728</name>
</gene>
<comment type="caution">
    <text evidence="2">The sequence shown here is derived from an EMBL/GenBank/DDBJ whole genome shotgun (WGS) entry which is preliminary data.</text>
</comment>
<evidence type="ECO:0000259" key="1">
    <source>
        <dbReference type="Pfam" id="PF21217"/>
    </source>
</evidence>
<evidence type="ECO:0000313" key="3">
    <source>
        <dbReference type="Proteomes" id="UP001267638"/>
    </source>
</evidence>
<dbReference type="InterPro" id="IPR048851">
    <property type="entry name" value="PaaA2_dom"/>
</dbReference>
<organism evidence="2 3">
    <name type="scientific">Sphingobium xenophagum</name>
    <dbReference type="NCBI Taxonomy" id="121428"/>
    <lineage>
        <taxon>Bacteria</taxon>
        <taxon>Pseudomonadati</taxon>
        <taxon>Pseudomonadota</taxon>
        <taxon>Alphaproteobacteria</taxon>
        <taxon>Sphingomonadales</taxon>
        <taxon>Sphingomonadaceae</taxon>
        <taxon>Sphingobium</taxon>
    </lineage>
</organism>
<evidence type="ECO:0000313" key="2">
    <source>
        <dbReference type="EMBL" id="MDR7154910.1"/>
    </source>
</evidence>
<keyword evidence="3" id="KW-1185">Reference proteome</keyword>
<dbReference type="Gene3D" id="6.20.450.20">
    <property type="match status" value="1"/>
</dbReference>
<dbReference type="EMBL" id="JAVDWV010000007">
    <property type="protein sequence ID" value="MDR7154910.1"/>
    <property type="molecule type" value="Genomic_DNA"/>
</dbReference>
<feature type="domain" description="Stability determinant" evidence="1">
    <location>
        <begin position="15"/>
        <end position="46"/>
    </location>
</feature>
<sequence>MTKLTPIESEFATSEDADAHDAWVRAKVERALISTKPRIPHDEVMAKAQAVLDKYK</sequence>
<reference evidence="2 3" key="1">
    <citation type="submission" date="2023-07" db="EMBL/GenBank/DDBJ databases">
        <title>Sorghum-associated microbial communities from plants grown in Nebraska, USA.</title>
        <authorList>
            <person name="Schachtman D."/>
        </authorList>
    </citation>
    <scope>NUCLEOTIDE SEQUENCE [LARGE SCALE GENOMIC DNA]</scope>
    <source>
        <strain evidence="2 3">4256</strain>
    </source>
</reference>
<dbReference type="Proteomes" id="UP001267638">
    <property type="component" value="Unassembled WGS sequence"/>
</dbReference>
<accession>A0ABU1X017</accession>
<name>A0ABU1X017_SPHXE</name>
<protein>
    <recommendedName>
        <fullName evidence="1">Stability determinant domain-containing protein</fullName>
    </recommendedName>
</protein>
<proteinExistence type="predicted"/>
<dbReference type="RefSeq" id="WP_310223624.1">
    <property type="nucleotide sequence ID" value="NZ_JAVDWV010000007.1"/>
</dbReference>